<sequence>MMNSNQEIMVTVQCLTYNHAAYIRQCLDGFLMQKTTFKFEVLVHDDASTDGTTEILKEYVSKYPDIIKPIVETENQYGKIGFSGIFALMNQRSKGKYIAFCEGDDYWIDPLKLQKQVDFLESHPDYGMIYTAFDRVDVNGNTIVNDKQLNRQLNRSKSGWLFYDLILGNFIQTLTVMMRKNALVNIETYYDKIYDYPLYLHISGKSKVYFINEKTGCYRITPTGAMHTGLISFDENAKHTSSCAFLALLDGEYSSLPLRQKFLFFIRILYRICFRNIDNKKRLLRAILKA</sequence>
<dbReference type="PANTHER" id="PTHR22916:SF3">
    <property type="entry name" value="UDP-GLCNAC:BETAGAL BETA-1,3-N-ACETYLGLUCOSAMINYLTRANSFERASE-LIKE PROTEIN 1"/>
    <property type="match status" value="1"/>
</dbReference>
<dbReference type="EMBL" id="DXBE01000066">
    <property type="protein sequence ID" value="HIZ70023.1"/>
    <property type="molecule type" value="Genomic_DNA"/>
</dbReference>
<dbReference type="AlphaFoldDB" id="A0A9D2FZW9"/>
<organism evidence="2 3">
    <name type="scientific">Candidatus Prevotella avicola</name>
    <dbReference type="NCBI Taxonomy" id="2838738"/>
    <lineage>
        <taxon>Bacteria</taxon>
        <taxon>Pseudomonadati</taxon>
        <taxon>Bacteroidota</taxon>
        <taxon>Bacteroidia</taxon>
        <taxon>Bacteroidales</taxon>
        <taxon>Prevotellaceae</taxon>
        <taxon>Prevotella</taxon>
    </lineage>
</organism>
<dbReference type="SUPFAM" id="SSF53448">
    <property type="entry name" value="Nucleotide-diphospho-sugar transferases"/>
    <property type="match status" value="1"/>
</dbReference>
<dbReference type="InterPro" id="IPR001173">
    <property type="entry name" value="Glyco_trans_2-like"/>
</dbReference>
<comment type="caution">
    <text evidence="2">The sequence shown here is derived from an EMBL/GenBank/DDBJ whole genome shotgun (WGS) entry which is preliminary data.</text>
</comment>
<dbReference type="Gene3D" id="3.90.550.10">
    <property type="entry name" value="Spore Coat Polysaccharide Biosynthesis Protein SpsA, Chain A"/>
    <property type="match status" value="1"/>
</dbReference>
<dbReference type="Proteomes" id="UP000824055">
    <property type="component" value="Unassembled WGS sequence"/>
</dbReference>
<evidence type="ECO:0000313" key="3">
    <source>
        <dbReference type="Proteomes" id="UP000824055"/>
    </source>
</evidence>
<keyword evidence="2" id="KW-0808">Transferase</keyword>
<keyword evidence="2" id="KW-0328">Glycosyltransferase</keyword>
<evidence type="ECO:0000313" key="2">
    <source>
        <dbReference type="EMBL" id="HIZ70023.1"/>
    </source>
</evidence>
<evidence type="ECO:0000259" key="1">
    <source>
        <dbReference type="Pfam" id="PF00535"/>
    </source>
</evidence>
<feature type="domain" description="Glycosyltransferase 2-like" evidence="1">
    <location>
        <begin position="16"/>
        <end position="179"/>
    </location>
</feature>
<protein>
    <submittedName>
        <fullName evidence="2">Glycosyltransferase</fullName>
        <ecNumber evidence="2">2.4.-.-</ecNumber>
    </submittedName>
</protein>
<reference evidence="2" key="2">
    <citation type="submission" date="2021-04" db="EMBL/GenBank/DDBJ databases">
        <authorList>
            <person name="Gilroy R."/>
        </authorList>
    </citation>
    <scope>NUCLEOTIDE SEQUENCE</scope>
    <source>
        <strain evidence="2">ChiHecec3B27-8219</strain>
    </source>
</reference>
<name>A0A9D2FZW9_9BACT</name>
<dbReference type="Pfam" id="PF00535">
    <property type="entry name" value="Glycos_transf_2"/>
    <property type="match status" value="1"/>
</dbReference>
<reference evidence="2" key="1">
    <citation type="journal article" date="2021" name="PeerJ">
        <title>Extensive microbial diversity within the chicken gut microbiome revealed by metagenomics and culture.</title>
        <authorList>
            <person name="Gilroy R."/>
            <person name="Ravi A."/>
            <person name="Getino M."/>
            <person name="Pursley I."/>
            <person name="Horton D.L."/>
            <person name="Alikhan N.F."/>
            <person name="Baker D."/>
            <person name="Gharbi K."/>
            <person name="Hall N."/>
            <person name="Watson M."/>
            <person name="Adriaenssens E.M."/>
            <person name="Foster-Nyarko E."/>
            <person name="Jarju S."/>
            <person name="Secka A."/>
            <person name="Antonio M."/>
            <person name="Oren A."/>
            <person name="Chaudhuri R.R."/>
            <person name="La Ragione R."/>
            <person name="Hildebrand F."/>
            <person name="Pallen M.J."/>
        </authorList>
    </citation>
    <scope>NUCLEOTIDE SEQUENCE</scope>
    <source>
        <strain evidence="2">ChiHecec3B27-8219</strain>
    </source>
</reference>
<dbReference type="InterPro" id="IPR029044">
    <property type="entry name" value="Nucleotide-diphossugar_trans"/>
</dbReference>
<dbReference type="PANTHER" id="PTHR22916">
    <property type="entry name" value="GLYCOSYLTRANSFERASE"/>
    <property type="match status" value="1"/>
</dbReference>
<dbReference type="EC" id="2.4.-.-" evidence="2"/>
<gene>
    <name evidence="2" type="ORF">H9966_09145</name>
</gene>
<accession>A0A9D2FZW9</accession>
<dbReference type="GO" id="GO:0016758">
    <property type="term" value="F:hexosyltransferase activity"/>
    <property type="evidence" value="ECO:0007669"/>
    <property type="project" value="UniProtKB-ARBA"/>
</dbReference>
<proteinExistence type="predicted"/>